<reference evidence="6 7" key="1">
    <citation type="submission" date="2016-06" db="EMBL/GenBank/DDBJ databases">
        <authorList>
            <person name="Kjaerup R.B."/>
            <person name="Dalgaard T.S."/>
            <person name="Juul-Madsen H.R."/>
        </authorList>
    </citation>
    <scope>NUCLEOTIDE SEQUENCE [LARGE SCALE GENOMIC DNA]</scope>
    <source>
        <strain evidence="6 7">E2464</strain>
    </source>
</reference>
<feature type="region of interest" description="Disordered" evidence="3">
    <location>
        <begin position="304"/>
        <end position="396"/>
    </location>
</feature>
<keyword evidence="6" id="KW-0418">Kinase</keyword>
<accession>A0A1A2RL58</accession>
<dbReference type="GO" id="GO:0004672">
    <property type="term" value="F:protein kinase activity"/>
    <property type="evidence" value="ECO:0007669"/>
    <property type="project" value="InterPro"/>
</dbReference>
<evidence type="ECO:0000256" key="4">
    <source>
        <dbReference type="SAM" id="Phobius"/>
    </source>
</evidence>
<dbReference type="Pfam" id="PF00069">
    <property type="entry name" value="Pkinase"/>
    <property type="match status" value="1"/>
</dbReference>
<evidence type="ECO:0000256" key="2">
    <source>
        <dbReference type="ARBA" id="ARBA00022737"/>
    </source>
</evidence>
<dbReference type="Gene3D" id="2.120.10.80">
    <property type="entry name" value="Kelch-type beta propeller"/>
    <property type="match status" value="3"/>
</dbReference>
<dbReference type="GO" id="GO:0005524">
    <property type="term" value="F:ATP binding"/>
    <property type="evidence" value="ECO:0007669"/>
    <property type="project" value="InterPro"/>
</dbReference>
<dbReference type="Gene3D" id="1.10.510.10">
    <property type="entry name" value="Transferase(Phosphotransferase) domain 1"/>
    <property type="match status" value="1"/>
</dbReference>
<dbReference type="Pfam" id="PF01344">
    <property type="entry name" value="Kelch_1"/>
    <property type="match status" value="1"/>
</dbReference>
<dbReference type="SUPFAM" id="SSF117281">
    <property type="entry name" value="Kelch motif"/>
    <property type="match status" value="3"/>
</dbReference>
<dbReference type="Proteomes" id="UP000093861">
    <property type="component" value="Unassembled WGS sequence"/>
</dbReference>
<feature type="domain" description="Protein kinase" evidence="5">
    <location>
        <begin position="26"/>
        <end position="283"/>
    </location>
</feature>
<evidence type="ECO:0000256" key="1">
    <source>
        <dbReference type="ARBA" id="ARBA00022441"/>
    </source>
</evidence>
<dbReference type="CDD" id="cd14014">
    <property type="entry name" value="STKc_PknB_like"/>
    <property type="match status" value="1"/>
</dbReference>
<dbReference type="PANTHER" id="PTHR46344:SF27">
    <property type="entry name" value="KELCH REPEAT SUPERFAMILY PROTEIN"/>
    <property type="match status" value="1"/>
</dbReference>
<dbReference type="SUPFAM" id="SSF56112">
    <property type="entry name" value="Protein kinase-like (PK-like)"/>
    <property type="match status" value="1"/>
</dbReference>
<dbReference type="PROSITE" id="PS50011">
    <property type="entry name" value="PROTEIN_KINASE_DOM"/>
    <property type="match status" value="1"/>
</dbReference>
<dbReference type="PANTHER" id="PTHR46344">
    <property type="entry name" value="OS02G0202900 PROTEIN"/>
    <property type="match status" value="1"/>
</dbReference>
<comment type="caution">
    <text evidence="6">The sequence shown here is derived from an EMBL/GenBank/DDBJ whole genome shotgun (WGS) entry which is preliminary data.</text>
</comment>
<dbReference type="InterPro" id="IPR015915">
    <property type="entry name" value="Kelch-typ_b-propeller"/>
</dbReference>
<keyword evidence="6" id="KW-0808">Transferase</keyword>
<keyword evidence="1" id="KW-0880">Kelch repeat</keyword>
<proteinExistence type="predicted"/>
<evidence type="ECO:0000256" key="3">
    <source>
        <dbReference type="SAM" id="MobiDB-lite"/>
    </source>
</evidence>
<organism evidence="6 7">
    <name type="scientific">Mycobacterium colombiense</name>
    <dbReference type="NCBI Taxonomy" id="339268"/>
    <lineage>
        <taxon>Bacteria</taxon>
        <taxon>Bacillati</taxon>
        <taxon>Actinomycetota</taxon>
        <taxon>Actinomycetes</taxon>
        <taxon>Mycobacteriales</taxon>
        <taxon>Mycobacteriaceae</taxon>
        <taxon>Mycobacterium</taxon>
        <taxon>Mycobacterium avium complex (MAC)</taxon>
    </lineage>
</organism>
<dbReference type="AlphaFoldDB" id="A0A1A2RL58"/>
<evidence type="ECO:0000313" key="6">
    <source>
        <dbReference type="EMBL" id="OBH52262.1"/>
    </source>
</evidence>
<evidence type="ECO:0000313" key="7">
    <source>
        <dbReference type="Proteomes" id="UP000093861"/>
    </source>
</evidence>
<keyword evidence="4" id="KW-0812">Transmembrane</keyword>
<dbReference type="SMART" id="SM00612">
    <property type="entry name" value="Kelch"/>
    <property type="match status" value="11"/>
</dbReference>
<dbReference type="InterPro" id="IPR000719">
    <property type="entry name" value="Prot_kinase_dom"/>
</dbReference>
<keyword evidence="2" id="KW-0677">Repeat</keyword>
<keyword evidence="4" id="KW-0472">Membrane</keyword>
<dbReference type="InterPro" id="IPR011009">
    <property type="entry name" value="Kinase-like_dom_sf"/>
</dbReference>
<feature type="transmembrane region" description="Helical" evidence="4">
    <location>
        <begin position="441"/>
        <end position="465"/>
    </location>
</feature>
<dbReference type="EMBL" id="LZJS01000170">
    <property type="protein sequence ID" value="OBH52262.1"/>
    <property type="molecule type" value="Genomic_DNA"/>
</dbReference>
<dbReference type="RefSeq" id="WP_064954583.1">
    <property type="nucleotide sequence ID" value="NZ_LZJS01000170.1"/>
</dbReference>
<sequence length="1061" mass="110648">MAERPKARGGAPGPSEIVAELAAAGFDNARQIARGAAGVVYCCRETALGRNVAIKVLPTFIDDASRERFLREGYAMGGLSGHPNIVNILRVGLTAGGRPYIVMSYCPAGSLGLRVQREGPIAWPEAVRIGVKLCGALETAHLSGTLHRDIKPANVLVNDYGEPQLTDFGTAHVPGGYETAAGLFSGTIDYLAPEVMTGDPATVGSDVYSLGATIYALIAGNAAYERRGSDDLLAHYTRINSTRVPDLRHNGIPDAVCSAIEMAMAPDLAERPASAADFGRGLQESQRRNGLKADAMAITAVGAGSGRSVGNSAGLSKARTLSPAGRGGKAGPPTQRPPRIAKPGPRGADSDSATSLISALNDRRTVSPPSRPAGPRNSDRREPIPAAPKTSEPTEAIAEHTSVTDAIAPSSPPDPPAAARRGPATGAVAWLSPSGKKRNRVTAALIVVGIVVAVLVLGTGVYVLLTQGNRNHSGPANQPNAQAISRWQPITNARIARQAAATTQADGTIWIFGGMGSNHALIANHEGYDPIIDSWKSGDDLPVPVQHAMAVTWQGNPIVLGGWRAAGPQRVASDQVWRVVNSHWVELPHLLQPRAAAAAAVVGGRIIVAGGVDSNGALLNTVEIFDGNSWTLGTPIPTPRQMLAAASDEKLVYMVGGTNGTTDLATVEAYDPAAKSWTRLPDLPQPRGDLGVALADRRLVAVGGQSAGQVLKSVSVLDLTTNTWAGLPDMAIARHGMAVDAIGQAVYSIGGSSDIGDGQATSSAEALQLPARRMQPAAQWRSLPDAPTARLMTAWTVLDDKIWVVGGLRDGVALQTVESYDPRTGVWQPQPALPIPLHHAAAATYRGEVVVLGGASSDLTQASAKVFALRGGKWVELPGLTHTRAALAAAVVGDKLVVVGGQNAKQLVGQTEVFDGNAWHDAANMPTPREHLAAVSDGTYVYALGGRFLSADKNSAAFERFDPQSGTWTKLVDMPTPRGSYGAAFIDGRIVAVGGEEPTQVVGVAEMYDIADGTWTTLRPMPTPRHAQVVAVVGNTVYCIGGANRPTHEGPVATVEALDFI</sequence>
<gene>
    <name evidence="6" type="ORF">A5685_15110</name>
</gene>
<dbReference type="InterPro" id="IPR006652">
    <property type="entry name" value="Kelch_1"/>
</dbReference>
<dbReference type="Pfam" id="PF24681">
    <property type="entry name" value="Kelch_KLHDC2_KLHL20_DRC7"/>
    <property type="match status" value="2"/>
</dbReference>
<name>A0A1A2RL58_9MYCO</name>
<evidence type="ECO:0000259" key="5">
    <source>
        <dbReference type="PROSITE" id="PS50011"/>
    </source>
</evidence>
<protein>
    <submittedName>
        <fullName evidence="6">Protein kinase</fullName>
    </submittedName>
</protein>
<keyword evidence="4" id="KW-1133">Transmembrane helix</keyword>
<dbReference type="SMART" id="SM00220">
    <property type="entry name" value="S_TKc"/>
    <property type="match status" value="1"/>
</dbReference>